<reference evidence="4" key="2">
    <citation type="submission" date="2023-05" db="EMBL/GenBank/DDBJ databases">
        <authorList>
            <person name="Fouks B."/>
        </authorList>
    </citation>
    <scope>NUCLEOTIDE SEQUENCE</scope>
    <source>
        <strain evidence="4">Stay&amp;Tobe</strain>
        <tissue evidence="4">Testes</tissue>
    </source>
</reference>
<dbReference type="Pfam" id="PF16656">
    <property type="entry name" value="Pur_ac_phosph_N"/>
    <property type="match status" value="1"/>
</dbReference>
<dbReference type="EMBL" id="JASPKZ010007906">
    <property type="protein sequence ID" value="KAJ9581517.1"/>
    <property type="molecule type" value="Genomic_DNA"/>
</dbReference>
<dbReference type="InterPro" id="IPR015914">
    <property type="entry name" value="PAPs_N"/>
</dbReference>
<accession>A0AAD8E9E0</accession>
<evidence type="ECO:0000313" key="5">
    <source>
        <dbReference type="Proteomes" id="UP001233999"/>
    </source>
</evidence>
<feature type="non-terminal residue" evidence="4">
    <location>
        <position position="181"/>
    </location>
</feature>
<dbReference type="Proteomes" id="UP001233999">
    <property type="component" value="Unassembled WGS sequence"/>
</dbReference>
<protein>
    <recommendedName>
        <fullName evidence="3">Purple acid phosphatase N-terminal domain-containing protein</fullName>
    </recommendedName>
</protein>
<dbReference type="GO" id="GO:0003993">
    <property type="term" value="F:acid phosphatase activity"/>
    <property type="evidence" value="ECO:0007669"/>
    <property type="project" value="InterPro"/>
</dbReference>
<proteinExistence type="predicted"/>
<gene>
    <name evidence="4" type="ORF">L9F63_023308</name>
</gene>
<evidence type="ECO:0000313" key="4">
    <source>
        <dbReference type="EMBL" id="KAJ9581517.1"/>
    </source>
</evidence>
<dbReference type="AlphaFoldDB" id="A0AAD8E9E0"/>
<sequence>MRNTMLAPVVLLLSFQLISCYESYQPEHVHIAYGENPYEIVVTWSTKNATKESVVEYGIGGFALDASGNSTLLIANTFITVEVKWDGRVYSGSQHHQKISTLGALSLQFLVIWGVKMLSHYHVYRRKFNEECTMPFLHVGDFAYDMDTDNGQIGDDFMTQIQPIASYLPYMTCPGNHEEAS</sequence>
<dbReference type="PANTHER" id="PTHR45867">
    <property type="entry name" value="PURPLE ACID PHOSPHATASE"/>
    <property type="match status" value="1"/>
</dbReference>
<dbReference type="InterPro" id="IPR008963">
    <property type="entry name" value="Purple_acid_Pase-like_N"/>
</dbReference>
<dbReference type="InterPro" id="IPR029052">
    <property type="entry name" value="Metallo-depent_PP-like"/>
</dbReference>
<comment type="caution">
    <text evidence="4">The sequence shown here is derived from an EMBL/GenBank/DDBJ whole genome shotgun (WGS) entry which is preliminary data.</text>
</comment>
<reference evidence="4" key="1">
    <citation type="journal article" date="2023" name="IScience">
        <title>Live-bearing cockroach genome reveals convergent evolutionary mechanisms linked to viviparity in insects and beyond.</title>
        <authorList>
            <person name="Fouks B."/>
            <person name="Harrison M.C."/>
            <person name="Mikhailova A.A."/>
            <person name="Marchal E."/>
            <person name="English S."/>
            <person name="Carruthers M."/>
            <person name="Jennings E.C."/>
            <person name="Chiamaka E.L."/>
            <person name="Frigard R.A."/>
            <person name="Pippel M."/>
            <person name="Attardo G.M."/>
            <person name="Benoit J.B."/>
            <person name="Bornberg-Bauer E."/>
            <person name="Tobe S.S."/>
        </authorList>
    </citation>
    <scope>NUCLEOTIDE SEQUENCE</scope>
    <source>
        <strain evidence="4">Stay&amp;Tobe</strain>
    </source>
</reference>
<evidence type="ECO:0000256" key="2">
    <source>
        <dbReference type="SAM" id="SignalP"/>
    </source>
</evidence>
<evidence type="ECO:0000256" key="1">
    <source>
        <dbReference type="ARBA" id="ARBA00022729"/>
    </source>
</evidence>
<feature type="chain" id="PRO_5042186195" description="Purple acid phosphatase N-terminal domain-containing protein" evidence="2">
    <location>
        <begin position="21"/>
        <end position="181"/>
    </location>
</feature>
<feature type="signal peptide" evidence="2">
    <location>
        <begin position="1"/>
        <end position="20"/>
    </location>
</feature>
<dbReference type="SUPFAM" id="SSF49363">
    <property type="entry name" value="Purple acid phosphatase, N-terminal domain"/>
    <property type="match status" value="1"/>
</dbReference>
<organism evidence="4 5">
    <name type="scientific">Diploptera punctata</name>
    <name type="common">Pacific beetle cockroach</name>
    <dbReference type="NCBI Taxonomy" id="6984"/>
    <lineage>
        <taxon>Eukaryota</taxon>
        <taxon>Metazoa</taxon>
        <taxon>Ecdysozoa</taxon>
        <taxon>Arthropoda</taxon>
        <taxon>Hexapoda</taxon>
        <taxon>Insecta</taxon>
        <taxon>Pterygota</taxon>
        <taxon>Neoptera</taxon>
        <taxon>Polyneoptera</taxon>
        <taxon>Dictyoptera</taxon>
        <taxon>Blattodea</taxon>
        <taxon>Blaberoidea</taxon>
        <taxon>Blaberidae</taxon>
        <taxon>Diplopterinae</taxon>
        <taxon>Diploptera</taxon>
    </lineage>
</organism>
<feature type="domain" description="Purple acid phosphatase N-terminal" evidence="3">
    <location>
        <begin position="26"/>
        <end position="101"/>
    </location>
</feature>
<keyword evidence="5" id="KW-1185">Reference proteome</keyword>
<keyword evidence="1 2" id="KW-0732">Signal</keyword>
<name>A0AAD8E9E0_DIPPU</name>
<dbReference type="Gene3D" id="3.60.21.10">
    <property type="match status" value="1"/>
</dbReference>
<dbReference type="Gene3D" id="2.60.40.380">
    <property type="entry name" value="Purple acid phosphatase-like, N-terminal"/>
    <property type="match status" value="1"/>
</dbReference>
<evidence type="ECO:0000259" key="3">
    <source>
        <dbReference type="Pfam" id="PF16656"/>
    </source>
</evidence>
<dbReference type="GO" id="GO:0046872">
    <property type="term" value="F:metal ion binding"/>
    <property type="evidence" value="ECO:0007669"/>
    <property type="project" value="InterPro"/>
</dbReference>
<dbReference type="SUPFAM" id="SSF56300">
    <property type="entry name" value="Metallo-dependent phosphatases"/>
    <property type="match status" value="1"/>
</dbReference>